<evidence type="ECO:0000313" key="1">
    <source>
        <dbReference type="EMBL" id="KPE48972.1"/>
    </source>
</evidence>
<accession>A0A0N0ITR9</accession>
<proteinExistence type="predicted"/>
<protein>
    <submittedName>
        <fullName evidence="1">Uncharacterized protein</fullName>
    </submittedName>
</protein>
<name>A0A0N0ITR9_CHRID</name>
<evidence type="ECO:0000313" key="2">
    <source>
        <dbReference type="Proteomes" id="UP000037953"/>
    </source>
</evidence>
<feature type="non-terminal residue" evidence="1">
    <location>
        <position position="185"/>
    </location>
</feature>
<dbReference type="Proteomes" id="UP000037953">
    <property type="component" value="Unassembled WGS sequence"/>
</dbReference>
<dbReference type="AlphaFoldDB" id="A0A0N0ITR9"/>
<sequence>MDIENIKVILFNLYCSTGVNPFFESLYAQNGKIIAVNRNVHIEANEKEIIVFFDESLYLYPKGIQYLTKENTYKTFQSISFALEYFQYIVRATNDIRFEVYHYFLYKLQKNGILNRSWGFHYVNNYTMEDMMLRCDISDLSIKGKKMKYNFVIIFNNEGSCKFSFYPEKPGWNEEKICPKRDVDK</sequence>
<gene>
    <name evidence="1" type="ORF">AOB46_22550</name>
</gene>
<comment type="caution">
    <text evidence="1">The sequence shown here is derived from an EMBL/GenBank/DDBJ whole genome shotgun (WGS) entry which is preliminary data.</text>
</comment>
<reference evidence="1 2" key="1">
    <citation type="journal article" date="2015" name="Genom Data">
        <title>Draft genome sequence of a multidrug-resistant Chryseobacterium indologenes isolate from Malaysia.</title>
        <authorList>
            <person name="Yu C.Y."/>
            <person name="Ang G.Y."/>
            <person name="Cheng H.J."/>
            <person name="Cheong Y.M."/>
            <person name="Yin W.F."/>
            <person name="Chan K.G."/>
        </authorList>
    </citation>
    <scope>NUCLEOTIDE SEQUENCE [LARGE SCALE GENOMIC DNA]</scope>
    <source>
        <strain evidence="1 2">CI_885</strain>
    </source>
</reference>
<organism evidence="1 2">
    <name type="scientific">Chryseobacterium indologenes</name>
    <name type="common">Flavobacterium indologenes</name>
    <dbReference type="NCBI Taxonomy" id="253"/>
    <lineage>
        <taxon>Bacteria</taxon>
        <taxon>Pseudomonadati</taxon>
        <taxon>Bacteroidota</taxon>
        <taxon>Flavobacteriia</taxon>
        <taxon>Flavobacteriales</taxon>
        <taxon>Weeksellaceae</taxon>
        <taxon>Chryseobacterium group</taxon>
        <taxon>Chryseobacterium</taxon>
    </lineage>
</organism>
<dbReference type="RefSeq" id="WP_131724456.1">
    <property type="nucleotide sequence ID" value="NZ_LJOD01000040.1"/>
</dbReference>
<reference evidence="2" key="2">
    <citation type="submission" date="2015-09" db="EMBL/GenBank/DDBJ databases">
        <title>Draft genome sequence of a multidrug-resistant Chryseobacterium indologenes isolate from Malaysia.</title>
        <authorList>
            <person name="Yu C.Y."/>
            <person name="Ang G.Y."/>
            <person name="Chan K.-G."/>
        </authorList>
    </citation>
    <scope>NUCLEOTIDE SEQUENCE [LARGE SCALE GENOMIC DNA]</scope>
    <source>
        <strain evidence="2">CI_885</strain>
    </source>
</reference>
<dbReference type="EMBL" id="LJOD01000040">
    <property type="protein sequence ID" value="KPE48972.1"/>
    <property type="molecule type" value="Genomic_DNA"/>
</dbReference>
<dbReference type="OrthoDB" id="1273995at2"/>